<dbReference type="InterPro" id="IPR004358">
    <property type="entry name" value="Sig_transdc_His_kin-like_C"/>
</dbReference>
<dbReference type="PROSITE" id="PS50885">
    <property type="entry name" value="HAMP"/>
    <property type="match status" value="1"/>
</dbReference>
<feature type="transmembrane region" description="Helical" evidence="11">
    <location>
        <begin position="153"/>
        <end position="174"/>
    </location>
</feature>
<keyword evidence="6 11" id="KW-0812">Transmembrane</keyword>
<dbReference type="Pfam" id="PF02518">
    <property type="entry name" value="HATPase_c"/>
    <property type="match status" value="1"/>
</dbReference>
<feature type="domain" description="Histidine kinase" evidence="12">
    <location>
        <begin position="240"/>
        <end position="446"/>
    </location>
</feature>
<dbReference type="Proteomes" id="UP000523955">
    <property type="component" value="Unassembled WGS sequence"/>
</dbReference>
<comment type="caution">
    <text evidence="14">The sequence shown here is derived from an EMBL/GenBank/DDBJ whole genome shotgun (WGS) entry which is preliminary data.</text>
</comment>
<dbReference type="InterPro" id="IPR050428">
    <property type="entry name" value="TCS_sensor_his_kinase"/>
</dbReference>
<organism evidence="14 15">
    <name type="scientific">Nocardioides luti</name>
    <dbReference type="NCBI Taxonomy" id="2761101"/>
    <lineage>
        <taxon>Bacteria</taxon>
        <taxon>Bacillati</taxon>
        <taxon>Actinomycetota</taxon>
        <taxon>Actinomycetes</taxon>
        <taxon>Propionibacteriales</taxon>
        <taxon>Nocardioidaceae</taxon>
        <taxon>Nocardioides</taxon>
    </lineage>
</organism>
<dbReference type="Gene3D" id="1.10.287.130">
    <property type="match status" value="1"/>
</dbReference>
<dbReference type="AlphaFoldDB" id="A0A7X0VD97"/>
<dbReference type="InterPro" id="IPR036097">
    <property type="entry name" value="HisK_dim/P_sf"/>
</dbReference>
<proteinExistence type="predicted"/>
<dbReference type="GO" id="GO:0000155">
    <property type="term" value="F:phosphorelay sensor kinase activity"/>
    <property type="evidence" value="ECO:0007669"/>
    <property type="project" value="InterPro"/>
</dbReference>
<dbReference type="SMART" id="SM00388">
    <property type="entry name" value="HisKA"/>
    <property type="match status" value="1"/>
</dbReference>
<keyword evidence="8 11" id="KW-1133">Transmembrane helix</keyword>
<dbReference type="Gene3D" id="6.10.340.10">
    <property type="match status" value="1"/>
</dbReference>
<name>A0A7X0VD97_9ACTN</name>
<dbReference type="EC" id="2.7.13.3" evidence="3"/>
<reference evidence="14 15" key="1">
    <citation type="submission" date="2020-08" db="EMBL/GenBank/DDBJ databases">
        <authorList>
            <person name="Seo M.-J."/>
        </authorList>
    </citation>
    <scope>NUCLEOTIDE SEQUENCE [LARGE SCALE GENOMIC DNA]</scope>
    <source>
        <strain evidence="14 15">KIGAM211</strain>
    </source>
</reference>
<dbReference type="PROSITE" id="PS50109">
    <property type="entry name" value="HIS_KIN"/>
    <property type="match status" value="1"/>
</dbReference>
<evidence type="ECO:0000256" key="4">
    <source>
        <dbReference type="ARBA" id="ARBA00022553"/>
    </source>
</evidence>
<evidence type="ECO:0000256" key="2">
    <source>
        <dbReference type="ARBA" id="ARBA00004236"/>
    </source>
</evidence>
<evidence type="ECO:0000256" key="9">
    <source>
        <dbReference type="ARBA" id="ARBA00023012"/>
    </source>
</evidence>
<evidence type="ECO:0000256" key="7">
    <source>
        <dbReference type="ARBA" id="ARBA00022777"/>
    </source>
</evidence>
<evidence type="ECO:0000259" key="13">
    <source>
        <dbReference type="PROSITE" id="PS50885"/>
    </source>
</evidence>
<dbReference type="GO" id="GO:0005886">
    <property type="term" value="C:plasma membrane"/>
    <property type="evidence" value="ECO:0007669"/>
    <property type="project" value="UniProtKB-SubCell"/>
</dbReference>
<keyword evidence="10 11" id="KW-0472">Membrane</keyword>
<dbReference type="PANTHER" id="PTHR45436">
    <property type="entry name" value="SENSOR HISTIDINE KINASE YKOH"/>
    <property type="match status" value="1"/>
</dbReference>
<evidence type="ECO:0000256" key="1">
    <source>
        <dbReference type="ARBA" id="ARBA00000085"/>
    </source>
</evidence>
<dbReference type="Pfam" id="PF00672">
    <property type="entry name" value="HAMP"/>
    <property type="match status" value="1"/>
</dbReference>
<evidence type="ECO:0000313" key="14">
    <source>
        <dbReference type="EMBL" id="MBB6629832.1"/>
    </source>
</evidence>
<evidence type="ECO:0000256" key="5">
    <source>
        <dbReference type="ARBA" id="ARBA00022679"/>
    </source>
</evidence>
<evidence type="ECO:0000256" key="10">
    <source>
        <dbReference type="ARBA" id="ARBA00023136"/>
    </source>
</evidence>
<dbReference type="InterPro" id="IPR005467">
    <property type="entry name" value="His_kinase_dom"/>
</dbReference>
<gene>
    <name evidence="14" type="ORF">H5V45_21115</name>
</gene>
<dbReference type="SMART" id="SM00387">
    <property type="entry name" value="HATPase_c"/>
    <property type="match status" value="1"/>
</dbReference>
<dbReference type="Pfam" id="PF00512">
    <property type="entry name" value="HisKA"/>
    <property type="match status" value="1"/>
</dbReference>
<dbReference type="InterPro" id="IPR036890">
    <property type="entry name" value="HATPase_C_sf"/>
</dbReference>
<dbReference type="SMART" id="SM00304">
    <property type="entry name" value="HAMP"/>
    <property type="match status" value="1"/>
</dbReference>
<keyword evidence="9" id="KW-0902">Two-component regulatory system</keyword>
<keyword evidence="5" id="KW-0808">Transferase</keyword>
<dbReference type="PANTHER" id="PTHR45436:SF5">
    <property type="entry name" value="SENSOR HISTIDINE KINASE TRCS"/>
    <property type="match status" value="1"/>
</dbReference>
<dbReference type="InterPro" id="IPR003594">
    <property type="entry name" value="HATPase_dom"/>
</dbReference>
<keyword evidence="4" id="KW-0597">Phosphoprotein</keyword>
<evidence type="ECO:0000256" key="3">
    <source>
        <dbReference type="ARBA" id="ARBA00012438"/>
    </source>
</evidence>
<dbReference type="RefSeq" id="WP_185255048.1">
    <property type="nucleotide sequence ID" value="NZ_JACKXE010000002.1"/>
</dbReference>
<evidence type="ECO:0000259" key="12">
    <source>
        <dbReference type="PROSITE" id="PS50109"/>
    </source>
</evidence>
<evidence type="ECO:0000256" key="8">
    <source>
        <dbReference type="ARBA" id="ARBA00022989"/>
    </source>
</evidence>
<dbReference type="SUPFAM" id="SSF55874">
    <property type="entry name" value="ATPase domain of HSP90 chaperone/DNA topoisomerase II/histidine kinase"/>
    <property type="match status" value="1"/>
</dbReference>
<keyword evidence="15" id="KW-1185">Reference proteome</keyword>
<feature type="transmembrane region" description="Helical" evidence="11">
    <location>
        <begin position="21"/>
        <end position="43"/>
    </location>
</feature>
<protein>
    <recommendedName>
        <fullName evidence="3">histidine kinase</fullName>
        <ecNumber evidence="3">2.7.13.3</ecNumber>
    </recommendedName>
</protein>
<evidence type="ECO:0000313" key="15">
    <source>
        <dbReference type="Proteomes" id="UP000523955"/>
    </source>
</evidence>
<dbReference type="CDD" id="cd00082">
    <property type="entry name" value="HisKA"/>
    <property type="match status" value="1"/>
</dbReference>
<evidence type="ECO:0000256" key="6">
    <source>
        <dbReference type="ARBA" id="ARBA00022692"/>
    </source>
</evidence>
<keyword evidence="7 14" id="KW-0418">Kinase</keyword>
<dbReference type="SUPFAM" id="SSF47384">
    <property type="entry name" value="Homodimeric domain of signal transducing histidine kinase"/>
    <property type="match status" value="1"/>
</dbReference>
<evidence type="ECO:0000256" key="11">
    <source>
        <dbReference type="SAM" id="Phobius"/>
    </source>
</evidence>
<dbReference type="EMBL" id="JACKXE010000002">
    <property type="protein sequence ID" value="MBB6629832.1"/>
    <property type="molecule type" value="Genomic_DNA"/>
</dbReference>
<dbReference type="Gene3D" id="3.30.565.10">
    <property type="entry name" value="Histidine kinase-like ATPase, C-terminal domain"/>
    <property type="match status" value="1"/>
</dbReference>
<feature type="domain" description="HAMP" evidence="13">
    <location>
        <begin position="179"/>
        <end position="232"/>
    </location>
</feature>
<dbReference type="PRINTS" id="PR00344">
    <property type="entry name" value="BCTRLSENSOR"/>
</dbReference>
<dbReference type="InterPro" id="IPR003661">
    <property type="entry name" value="HisK_dim/P_dom"/>
</dbReference>
<accession>A0A7X0VD97</accession>
<dbReference type="InterPro" id="IPR003660">
    <property type="entry name" value="HAMP_dom"/>
</dbReference>
<comment type="subcellular location">
    <subcellularLocation>
        <location evidence="2">Cell membrane</location>
    </subcellularLocation>
</comment>
<comment type="catalytic activity">
    <reaction evidence="1">
        <text>ATP + protein L-histidine = ADP + protein N-phospho-L-histidine.</text>
        <dbReference type="EC" id="2.7.13.3"/>
    </reaction>
</comment>
<sequence>MRLSGRWRPRTFRTQIVVSTMVLTALGMLLVGLGLQVLTYRIVEGNVTTVLEDRADSVVGAVDAGTNGATPVVPAGVLDPDTVVFDAEGHELAGLVSPRLSEHASDLASVTTPTFTTVGDKERLLAQPFTTGSGARGVVVVAEPLAPYEQAELYVGLGTVVVGLVAVLAVGLIARWVSSRTLAPVAQMAERAADWSEHDLDHRFELGPPVNELSALGATLDGLLERVARTILAEQRLTAELAHELRTPLSAIQGAADLALLRGGLDEDAQTDLEQIAVSSRAMAETITTLLDLARDPSAREQSSTCRVDEVVAGVAGLVPEGIVFDDTAAALHDVRLASPRDLAVRALAPLVDNAVRHARSRVSVGAEVVGRSVVLRVADDGAGIDAAVRPQLFTPGASGPGGGTGLGLGIARRVARSVGGEVGAEVTDDTAPDTGAIFTLRLPRA</sequence>